<dbReference type="OrthoDB" id="548632at2759"/>
<evidence type="ECO:0000256" key="2">
    <source>
        <dbReference type="ARBA" id="ARBA00004141"/>
    </source>
</evidence>
<organism evidence="15 16">
    <name type="scientific">Pycnococcus provasolii</name>
    <dbReference type="NCBI Taxonomy" id="41880"/>
    <lineage>
        <taxon>Eukaryota</taxon>
        <taxon>Viridiplantae</taxon>
        <taxon>Chlorophyta</taxon>
        <taxon>Pseudoscourfieldiophyceae</taxon>
        <taxon>Pseudoscourfieldiales</taxon>
        <taxon>Pycnococcaceae</taxon>
        <taxon>Pycnococcus</taxon>
    </lineage>
</organism>
<dbReference type="GO" id="GO:0061630">
    <property type="term" value="F:ubiquitin protein ligase activity"/>
    <property type="evidence" value="ECO:0007669"/>
    <property type="project" value="UniProtKB-EC"/>
</dbReference>
<keyword evidence="13" id="KW-0732">Signal</keyword>
<keyword evidence="7 12" id="KW-0863">Zinc-finger</keyword>
<dbReference type="PANTHER" id="PTHR45977">
    <property type="entry name" value="TARGET OF ERK KINASE MPK-1"/>
    <property type="match status" value="1"/>
</dbReference>
<accession>A0A830H9P4</accession>
<keyword evidence="10" id="KW-1133">Transmembrane helix</keyword>
<evidence type="ECO:0000256" key="13">
    <source>
        <dbReference type="SAM" id="SignalP"/>
    </source>
</evidence>
<dbReference type="GO" id="GO:0000325">
    <property type="term" value="C:plant-type vacuole"/>
    <property type="evidence" value="ECO:0007669"/>
    <property type="project" value="TreeGrafter"/>
</dbReference>
<dbReference type="Proteomes" id="UP000660262">
    <property type="component" value="Unassembled WGS sequence"/>
</dbReference>
<feature type="signal peptide" evidence="13">
    <location>
        <begin position="1"/>
        <end position="23"/>
    </location>
</feature>
<protein>
    <recommendedName>
        <fullName evidence="3">RING-type E3 ubiquitin transferase</fullName>
        <ecNumber evidence="3">2.3.2.27</ecNumber>
    </recommendedName>
</protein>
<feature type="chain" id="PRO_5032857847" description="RING-type E3 ubiquitin transferase" evidence="13">
    <location>
        <begin position="24"/>
        <end position="114"/>
    </location>
</feature>
<feature type="domain" description="RING-type" evidence="14">
    <location>
        <begin position="85"/>
        <end position="114"/>
    </location>
</feature>
<evidence type="ECO:0000313" key="15">
    <source>
        <dbReference type="EMBL" id="GHP03705.1"/>
    </source>
</evidence>
<dbReference type="GO" id="GO:0016020">
    <property type="term" value="C:membrane"/>
    <property type="evidence" value="ECO:0007669"/>
    <property type="project" value="UniProtKB-SubCell"/>
</dbReference>
<evidence type="ECO:0000256" key="8">
    <source>
        <dbReference type="ARBA" id="ARBA00022786"/>
    </source>
</evidence>
<keyword evidence="16" id="KW-1185">Reference proteome</keyword>
<evidence type="ECO:0000256" key="11">
    <source>
        <dbReference type="ARBA" id="ARBA00023136"/>
    </source>
</evidence>
<dbReference type="InterPro" id="IPR001841">
    <property type="entry name" value="Znf_RING"/>
</dbReference>
<evidence type="ECO:0000256" key="12">
    <source>
        <dbReference type="PROSITE-ProRule" id="PRU00175"/>
    </source>
</evidence>
<keyword evidence="5" id="KW-0812">Transmembrane</keyword>
<dbReference type="Gene3D" id="3.30.40.10">
    <property type="entry name" value="Zinc/RING finger domain, C3HC4 (zinc finger)"/>
    <property type="match status" value="1"/>
</dbReference>
<dbReference type="SUPFAM" id="SSF57850">
    <property type="entry name" value="RING/U-box"/>
    <property type="match status" value="1"/>
</dbReference>
<evidence type="ECO:0000313" key="16">
    <source>
        <dbReference type="Proteomes" id="UP000660262"/>
    </source>
</evidence>
<name>A0A830H9P4_9CHLO</name>
<dbReference type="EC" id="2.3.2.27" evidence="3"/>
<dbReference type="PANTHER" id="PTHR45977:SF13">
    <property type="entry name" value="GB|AAF27103.1"/>
    <property type="match status" value="1"/>
</dbReference>
<evidence type="ECO:0000256" key="1">
    <source>
        <dbReference type="ARBA" id="ARBA00000900"/>
    </source>
</evidence>
<evidence type="ECO:0000256" key="9">
    <source>
        <dbReference type="ARBA" id="ARBA00022833"/>
    </source>
</evidence>
<comment type="caution">
    <text evidence="15">The sequence shown here is derived from an EMBL/GenBank/DDBJ whole genome shotgun (WGS) entry which is preliminary data.</text>
</comment>
<dbReference type="GO" id="GO:0008270">
    <property type="term" value="F:zinc ion binding"/>
    <property type="evidence" value="ECO:0007669"/>
    <property type="project" value="UniProtKB-KW"/>
</dbReference>
<keyword evidence="8" id="KW-0833">Ubl conjugation pathway</keyword>
<comment type="subcellular location">
    <subcellularLocation>
        <location evidence="2">Membrane</location>
        <topology evidence="2">Multi-pass membrane protein</topology>
    </subcellularLocation>
</comment>
<evidence type="ECO:0000256" key="6">
    <source>
        <dbReference type="ARBA" id="ARBA00022723"/>
    </source>
</evidence>
<dbReference type="InterPro" id="IPR013083">
    <property type="entry name" value="Znf_RING/FYVE/PHD"/>
</dbReference>
<evidence type="ECO:0000256" key="3">
    <source>
        <dbReference type="ARBA" id="ARBA00012483"/>
    </source>
</evidence>
<sequence>MPLFITALIVLCLPCATVVLRSAAEHTGVIRDVDDSPSTIIMHQRDAAGASELDVRELEEQKYRAAPQGGDKLGDVVLDAEDAVCAVCLEEFEENDAVKVLPCRHHFHIPCVDT</sequence>
<reference evidence="15" key="1">
    <citation type="submission" date="2020-10" db="EMBL/GenBank/DDBJ databases">
        <title>Unveiling of a novel bifunctional photoreceptor, Dualchrome1, isolated from a cosmopolitan green alga.</title>
        <authorList>
            <person name="Suzuki S."/>
            <person name="Kawachi M."/>
        </authorList>
    </citation>
    <scope>NUCLEOTIDE SEQUENCE</scope>
    <source>
        <strain evidence="15">NIES 2893</strain>
    </source>
</reference>
<keyword evidence="6" id="KW-0479">Metal-binding</keyword>
<keyword evidence="9" id="KW-0862">Zinc</keyword>
<dbReference type="Pfam" id="PF17123">
    <property type="entry name" value="zf-RING_11"/>
    <property type="match status" value="1"/>
</dbReference>
<comment type="catalytic activity">
    <reaction evidence="1">
        <text>S-ubiquitinyl-[E2 ubiquitin-conjugating enzyme]-L-cysteine + [acceptor protein]-L-lysine = [E2 ubiquitin-conjugating enzyme]-L-cysteine + N(6)-ubiquitinyl-[acceptor protein]-L-lysine.</text>
        <dbReference type="EC" id="2.3.2.27"/>
    </reaction>
</comment>
<dbReference type="EMBL" id="BNJQ01000006">
    <property type="protein sequence ID" value="GHP03705.1"/>
    <property type="molecule type" value="Genomic_DNA"/>
</dbReference>
<evidence type="ECO:0000259" key="14">
    <source>
        <dbReference type="PROSITE" id="PS50089"/>
    </source>
</evidence>
<dbReference type="AlphaFoldDB" id="A0A830H9P4"/>
<gene>
    <name evidence="15" type="ORF">PPROV_000246000</name>
</gene>
<dbReference type="GO" id="GO:0006511">
    <property type="term" value="P:ubiquitin-dependent protein catabolic process"/>
    <property type="evidence" value="ECO:0007669"/>
    <property type="project" value="TreeGrafter"/>
</dbReference>
<keyword evidence="4" id="KW-0808">Transferase</keyword>
<proteinExistence type="predicted"/>
<evidence type="ECO:0000256" key="10">
    <source>
        <dbReference type="ARBA" id="ARBA00022989"/>
    </source>
</evidence>
<evidence type="ECO:0000256" key="7">
    <source>
        <dbReference type="ARBA" id="ARBA00022771"/>
    </source>
</evidence>
<dbReference type="PROSITE" id="PS50089">
    <property type="entry name" value="ZF_RING_2"/>
    <property type="match status" value="1"/>
</dbReference>
<evidence type="ECO:0000256" key="4">
    <source>
        <dbReference type="ARBA" id="ARBA00022679"/>
    </source>
</evidence>
<dbReference type="GO" id="GO:0016567">
    <property type="term" value="P:protein ubiquitination"/>
    <property type="evidence" value="ECO:0007669"/>
    <property type="project" value="TreeGrafter"/>
</dbReference>
<evidence type="ECO:0000256" key="5">
    <source>
        <dbReference type="ARBA" id="ARBA00022692"/>
    </source>
</evidence>
<keyword evidence="11" id="KW-0472">Membrane</keyword>